<name>A0A9P7CA45_RHIOR</name>
<evidence type="ECO:0000256" key="3">
    <source>
        <dbReference type="ARBA" id="ARBA00022729"/>
    </source>
</evidence>
<sequence>MRFIPVLIPLVFSAAAVMGKPVIRNRDSYGFNTNEDGVYVSCNRSGVFAMTFDDGPYEYSWELAKSLNELGIRSTFFINGKNWVDVENDAVSTSDGEKGYMEVIKHIYDMGHEIASHTYEHKVLSDLSEEEIEYQMNKQSDIIFEAIGKRPALMRPPTGAYDENTLAVLKDLGYSVVNWDVDTNDWREHDFDEEKSAYKEMKDDSNQSLGHIALEHEVYEQTVSELVPWVIDYIHSMGYKFVTVSDCIGVDAYQ</sequence>
<dbReference type="Gene3D" id="3.20.20.370">
    <property type="entry name" value="Glycoside hydrolase/deacetylase"/>
    <property type="match status" value="1"/>
</dbReference>
<evidence type="ECO:0000313" key="9">
    <source>
        <dbReference type="Proteomes" id="UP000717996"/>
    </source>
</evidence>
<keyword evidence="2" id="KW-0479">Metal-binding</keyword>
<evidence type="ECO:0000256" key="1">
    <source>
        <dbReference type="ARBA" id="ARBA00001941"/>
    </source>
</evidence>
<dbReference type="InterPro" id="IPR002509">
    <property type="entry name" value="NODB_dom"/>
</dbReference>
<dbReference type="GO" id="GO:0046872">
    <property type="term" value="F:metal ion binding"/>
    <property type="evidence" value="ECO:0007669"/>
    <property type="project" value="UniProtKB-KW"/>
</dbReference>
<evidence type="ECO:0000256" key="2">
    <source>
        <dbReference type="ARBA" id="ARBA00022723"/>
    </source>
</evidence>
<evidence type="ECO:0000256" key="4">
    <source>
        <dbReference type="ARBA" id="ARBA00022801"/>
    </source>
</evidence>
<evidence type="ECO:0000313" key="8">
    <source>
        <dbReference type="EMBL" id="KAG1542535.1"/>
    </source>
</evidence>
<dbReference type="PROSITE" id="PS51677">
    <property type="entry name" value="NODB"/>
    <property type="match status" value="1"/>
</dbReference>
<feature type="signal peptide" evidence="6">
    <location>
        <begin position="1"/>
        <end position="19"/>
    </location>
</feature>
<feature type="chain" id="PRO_5040251968" description="NodB homology domain-containing protein" evidence="6">
    <location>
        <begin position="20"/>
        <end position="254"/>
    </location>
</feature>
<dbReference type="GO" id="GO:0005975">
    <property type="term" value="P:carbohydrate metabolic process"/>
    <property type="evidence" value="ECO:0007669"/>
    <property type="project" value="InterPro"/>
</dbReference>
<organism evidence="8 9">
    <name type="scientific">Rhizopus oryzae</name>
    <name type="common">Mucormycosis agent</name>
    <name type="synonym">Rhizopus arrhizus var. delemar</name>
    <dbReference type="NCBI Taxonomy" id="64495"/>
    <lineage>
        <taxon>Eukaryota</taxon>
        <taxon>Fungi</taxon>
        <taxon>Fungi incertae sedis</taxon>
        <taxon>Mucoromycota</taxon>
        <taxon>Mucoromycotina</taxon>
        <taxon>Mucoromycetes</taxon>
        <taxon>Mucorales</taxon>
        <taxon>Mucorineae</taxon>
        <taxon>Rhizopodaceae</taxon>
        <taxon>Rhizopus</taxon>
    </lineage>
</organism>
<reference evidence="8" key="1">
    <citation type="journal article" date="2020" name="Microb. Genom.">
        <title>Genetic diversity of clinical and environmental Mucorales isolates obtained from an investigation of mucormycosis cases among solid organ transplant recipients.</title>
        <authorList>
            <person name="Nguyen M.H."/>
            <person name="Kaul D."/>
            <person name="Muto C."/>
            <person name="Cheng S.J."/>
            <person name="Richter R.A."/>
            <person name="Bruno V.M."/>
            <person name="Liu G."/>
            <person name="Beyhan S."/>
            <person name="Sundermann A.J."/>
            <person name="Mounaud S."/>
            <person name="Pasculle A.W."/>
            <person name="Nierman W.C."/>
            <person name="Driscoll E."/>
            <person name="Cumbie R."/>
            <person name="Clancy C.J."/>
            <person name="Dupont C.L."/>
        </authorList>
    </citation>
    <scope>NUCLEOTIDE SEQUENCE</scope>
    <source>
        <strain evidence="8">GL16</strain>
    </source>
</reference>
<dbReference type="PANTHER" id="PTHR46471:SF2">
    <property type="entry name" value="CHITIN DEACETYLASE-RELATED"/>
    <property type="match status" value="1"/>
</dbReference>
<gene>
    <name evidence="8" type="ORF">G6F51_007212</name>
</gene>
<comment type="caution">
    <text evidence="8">The sequence shown here is derived from an EMBL/GenBank/DDBJ whole genome shotgun (WGS) entry which is preliminary data.</text>
</comment>
<dbReference type="InterPro" id="IPR011330">
    <property type="entry name" value="Glyco_hydro/deAcase_b/a-brl"/>
</dbReference>
<keyword evidence="4" id="KW-0378">Hydrolase</keyword>
<dbReference type="EMBL" id="JAANIT010001054">
    <property type="protein sequence ID" value="KAG1542535.1"/>
    <property type="molecule type" value="Genomic_DNA"/>
</dbReference>
<dbReference type="OrthoDB" id="2125469at2759"/>
<dbReference type="Pfam" id="PF01522">
    <property type="entry name" value="Polysacc_deac_1"/>
    <property type="match status" value="1"/>
</dbReference>
<dbReference type="GO" id="GO:0016810">
    <property type="term" value="F:hydrolase activity, acting on carbon-nitrogen (but not peptide) bonds"/>
    <property type="evidence" value="ECO:0007669"/>
    <property type="project" value="InterPro"/>
</dbReference>
<protein>
    <recommendedName>
        <fullName evidence="7">NodB homology domain-containing protein</fullName>
    </recommendedName>
</protein>
<evidence type="ECO:0000259" key="7">
    <source>
        <dbReference type="PROSITE" id="PS51677"/>
    </source>
</evidence>
<comment type="cofactor">
    <cofactor evidence="1">
        <name>Co(2+)</name>
        <dbReference type="ChEBI" id="CHEBI:48828"/>
    </cofactor>
</comment>
<evidence type="ECO:0000256" key="5">
    <source>
        <dbReference type="ARBA" id="ARBA00023277"/>
    </source>
</evidence>
<keyword evidence="5" id="KW-0119">Carbohydrate metabolism</keyword>
<accession>A0A9P7CA45</accession>
<proteinExistence type="predicted"/>
<keyword evidence="3 6" id="KW-0732">Signal</keyword>
<evidence type="ECO:0000256" key="6">
    <source>
        <dbReference type="SAM" id="SignalP"/>
    </source>
</evidence>
<dbReference type="AlphaFoldDB" id="A0A9P7CA45"/>
<dbReference type="SUPFAM" id="SSF88713">
    <property type="entry name" value="Glycoside hydrolase/deacetylase"/>
    <property type="match status" value="1"/>
</dbReference>
<feature type="domain" description="NodB homology" evidence="7">
    <location>
        <begin position="46"/>
        <end position="242"/>
    </location>
</feature>
<dbReference type="PANTHER" id="PTHR46471">
    <property type="entry name" value="CHITIN DEACETYLASE"/>
    <property type="match status" value="1"/>
</dbReference>
<dbReference type="Proteomes" id="UP000717996">
    <property type="component" value="Unassembled WGS sequence"/>
</dbReference>